<keyword evidence="5 7" id="KW-1133">Transmembrane helix</keyword>
<dbReference type="Pfam" id="PF01757">
    <property type="entry name" value="Acyl_transf_3"/>
    <property type="match status" value="1"/>
</dbReference>
<evidence type="ECO:0000259" key="8">
    <source>
        <dbReference type="Pfam" id="PF01757"/>
    </source>
</evidence>
<keyword evidence="4 7" id="KW-0812">Transmembrane</keyword>
<dbReference type="PATRIC" id="fig|1503.3.peg.3237"/>
<sequence length="352" mass="41361">MIKIKENTTNKVLYYDFLRTFACFLVIVNHTVSFIFLSTKPSPTWYLSITYFFVSKAAVPIFVMLSGALLLRKDYTYKQLFSKKILRIILTIIVFSFTYQFIFVENFNLFNPIVFLGKIIKEPVTIPYWYLYMLLGLYIMTPMIRKMIKNFNYKDFIYFNVVFIIFSGIYPLVTLYFPTIQYSRFFTIPIFSTYIGYFILGYFIDNIKIPQKKYKKAMIILSVLFIFSLAIQVILTSREYYSHGQVILKLDNVGLATIMSLAIPMFFLFKHIFSNIVFSDRIQSILSSISSATFGIYLLHNMLIIRLDNVASFLNNNLNWLLACLVFQLLIFIACFIITKILQKIPLIKKLL</sequence>
<dbReference type="Proteomes" id="UP000037267">
    <property type="component" value="Unassembled WGS sequence"/>
</dbReference>
<reference evidence="10" key="1">
    <citation type="submission" date="2015-07" db="EMBL/GenBank/DDBJ databases">
        <title>Draft genome sequence of the purine-degrading Gottschalkia purinilyticum DSM 1384 (formerly Clostridium purinilyticum).</title>
        <authorList>
            <person name="Poehlein A."/>
            <person name="Schiel-Bengelsdorf B."/>
            <person name="Bengelsdorf F.R."/>
            <person name="Daniel R."/>
            <person name="Duerre P."/>
        </authorList>
    </citation>
    <scope>NUCLEOTIDE SEQUENCE [LARGE SCALE GENOMIC DNA]</scope>
    <source>
        <strain evidence="10">DSM 1384</strain>
    </source>
</reference>
<dbReference type="GO" id="GO:0009246">
    <property type="term" value="P:enterobacterial common antigen biosynthetic process"/>
    <property type="evidence" value="ECO:0007669"/>
    <property type="project" value="TreeGrafter"/>
</dbReference>
<feature type="transmembrane region" description="Helical" evidence="7">
    <location>
        <begin position="12"/>
        <end position="37"/>
    </location>
</feature>
<dbReference type="RefSeq" id="WP_050355431.1">
    <property type="nucleotide sequence ID" value="NZ_LGSS01000008.1"/>
</dbReference>
<dbReference type="GO" id="GO:0016413">
    <property type="term" value="F:O-acetyltransferase activity"/>
    <property type="evidence" value="ECO:0007669"/>
    <property type="project" value="TreeGrafter"/>
</dbReference>
<comment type="subcellular location">
    <subcellularLocation>
        <location evidence="1">Cell membrane</location>
        <topology evidence="1">Multi-pass membrane protein</topology>
    </subcellularLocation>
</comment>
<keyword evidence="3" id="KW-1003">Cell membrane</keyword>
<feature type="transmembrane region" description="Helical" evidence="7">
    <location>
        <begin position="285"/>
        <end position="305"/>
    </location>
</feature>
<dbReference type="EMBL" id="LGSS01000008">
    <property type="protein sequence ID" value="KNF08332.1"/>
    <property type="molecule type" value="Genomic_DNA"/>
</dbReference>
<evidence type="ECO:0000256" key="1">
    <source>
        <dbReference type="ARBA" id="ARBA00004651"/>
    </source>
</evidence>
<evidence type="ECO:0000256" key="2">
    <source>
        <dbReference type="ARBA" id="ARBA00007400"/>
    </source>
</evidence>
<protein>
    <recommendedName>
        <fullName evidence="8">Acyltransferase 3 domain-containing protein</fullName>
    </recommendedName>
</protein>
<feature type="transmembrane region" description="Helical" evidence="7">
    <location>
        <begin position="156"/>
        <end position="179"/>
    </location>
</feature>
<feature type="transmembrane region" description="Helical" evidence="7">
    <location>
        <begin position="320"/>
        <end position="342"/>
    </location>
</feature>
<accession>A0A0L0WA80</accession>
<feature type="transmembrane region" description="Helical" evidence="7">
    <location>
        <begin position="255"/>
        <end position="273"/>
    </location>
</feature>
<organism evidence="9 10">
    <name type="scientific">Gottschalkia purinilytica</name>
    <name type="common">Clostridium purinilyticum</name>
    <dbReference type="NCBI Taxonomy" id="1503"/>
    <lineage>
        <taxon>Bacteria</taxon>
        <taxon>Bacillati</taxon>
        <taxon>Bacillota</taxon>
        <taxon>Tissierellia</taxon>
        <taxon>Tissierellales</taxon>
        <taxon>Gottschalkiaceae</taxon>
        <taxon>Gottschalkia</taxon>
    </lineage>
</organism>
<comment type="caution">
    <text evidence="9">The sequence shown here is derived from an EMBL/GenBank/DDBJ whole genome shotgun (WGS) entry which is preliminary data.</text>
</comment>
<evidence type="ECO:0000256" key="4">
    <source>
        <dbReference type="ARBA" id="ARBA00022692"/>
    </source>
</evidence>
<dbReference type="GO" id="GO:0005886">
    <property type="term" value="C:plasma membrane"/>
    <property type="evidence" value="ECO:0007669"/>
    <property type="project" value="UniProtKB-SubCell"/>
</dbReference>
<name>A0A0L0WA80_GOTPU</name>
<feature type="domain" description="Acyltransferase 3" evidence="8">
    <location>
        <begin position="13"/>
        <end position="338"/>
    </location>
</feature>
<feature type="transmembrane region" description="Helical" evidence="7">
    <location>
        <begin position="185"/>
        <end position="205"/>
    </location>
</feature>
<evidence type="ECO:0000256" key="7">
    <source>
        <dbReference type="SAM" id="Phobius"/>
    </source>
</evidence>
<dbReference type="PANTHER" id="PTHR40074">
    <property type="entry name" value="O-ACETYLTRANSFERASE WECH"/>
    <property type="match status" value="1"/>
</dbReference>
<proteinExistence type="inferred from homology"/>
<evidence type="ECO:0000256" key="5">
    <source>
        <dbReference type="ARBA" id="ARBA00022989"/>
    </source>
</evidence>
<dbReference type="PANTHER" id="PTHR40074:SF2">
    <property type="entry name" value="O-ACETYLTRANSFERASE WECH"/>
    <property type="match status" value="1"/>
</dbReference>
<gene>
    <name evidence="9" type="ORF">CLPU_8c00970</name>
</gene>
<dbReference type="OrthoDB" id="9810469at2"/>
<evidence type="ECO:0000313" key="10">
    <source>
        <dbReference type="Proteomes" id="UP000037267"/>
    </source>
</evidence>
<dbReference type="AlphaFoldDB" id="A0A0L0WA80"/>
<feature type="transmembrane region" description="Helical" evidence="7">
    <location>
        <begin position="84"/>
        <end position="104"/>
    </location>
</feature>
<feature type="transmembrane region" description="Helical" evidence="7">
    <location>
        <begin position="217"/>
        <end position="235"/>
    </location>
</feature>
<feature type="transmembrane region" description="Helical" evidence="7">
    <location>
        <begin position="124"/>
        <end position="144"/>
    </location>
</feature>
<evidence type="ECO:0000313" key="9">
    <source>
        <dbReference type="EMBL" id="KNF08332.1"/>
    </source>
</evidence>
<evidence type="ECO:0000256" key="6">
    <source>
        <dbReference type="ARBA" id="ARBA00023136"/>
    </source>
</evidence>
<comment type="similarity">
    <text evidence="2">Belongs to the acyltransferase 3 family.</text>
</comment>
<feature type="transmembrane region" description="Helical" evidence="7">
    <location>
        <begin position="49"/>
        <end position="72"/>
    </location>
</feature>
<keyword evidence="6 7" id="KW-0472">Membrane</keyword>
<keyword evidence="10" id="KW-1185">Reference proteome</keyword>
<evidence type="ECO:0000256" key="3">
    <source>
        <dbReference type="ARBA" id="ARBA00022475"/>
    </source>
</evidence>
<dbReference type="InterPro" id="IPR002656">
    <property type="entry name" value="Acyl_transf_3_dom"/>
</dbReference>